<dbReference type="EMBL" id="WMJZ01000023">
    <property type="protein sequence ID" value="MTH47744.1"/>
    <property type="molecule type" value="Genomic_DNA"/>
</dbReference>
<dbReference type="InterPro" id="IPR022541">
    <property type="entry name" value="YhfG"/>
</dbReference>
<dbReference type="NCBIfam" id="NF007573">
    <property type="entry name" value="PRK10204.1"/>
    <property type="match status" value="1"/>
</dbReference>
<organism evidence="1 2">
    <name type="scientific">Intestinirhabdus alba</name>
    <dbReference type="NCBI Taxonomy" id="2899544"/>
    <lineage>
        <taxon>Bacteria</taxon>
        <taxon>Pseudomonadati</taxon>
        <taxon>Pseudomonadota</taxon>
        <taxon>Gammaproteobacteria</taxon>
        <taxon>Enterobacterales</taxon>
        <taxon>Enterobacteriaceae</taxon>
        <taxon>Intestinirhabdus</taxon>
    </lineage>
</organism>
<dbReference type="RefSeq" id="WP_167519604.1">
    <property type="nucleotide sequence ID" value="NZ_WMJZ01000023.1"/>
</dbReference>
<dbReference type="Proteomes" id="UP000477739">
    <property type="component" value="Unassembled WGS sequence"/>
</dbReference>
<sequence>MKKLTERQKSRLWEQLRNANFQASYRLEGIDIPQVTLTAEQALQRIETLRGRDER</sequence>
<protein>
    <submittedName>
        <fullName evidence="1">DUF2559 family protein</fullName>
    </submittedName>
</protein>
<gene>
    <name evidence="1" type="ORF">GJV78_16040</name>
</gene>
<name>A0A6L6IP73_9ENTR</name>
<evidence type="ECO:0000313" key="1">
    <source>
        <dbReference type="EMBL" id="MTH47744.1"/>
    </source>
</evidence>
<proteinExistence type="predicted"/>
<comment type="caution">
    <text evidence="1">The sequence shown here is derived from an EMBL/GenBank/DDBJ whole genome shotgun (WGS) entry which is preliminary data.</text>
</comment>
<keyword evidence="2" id="KW-1185">Reference proteome</keyword>
<accession>A0A6L6IP73</accession>
<dbReference type="AlphaFoldDB" id="A0A6L6IP73"/>
<evidence type="ECO:0000313" key="2">
    <source>
        <dbReference type="Proteomes" id="UP000477739"/>
    </source>
</evidence>
<reference evidence="1 2" key="1">
    <citation type="submission" date="2019-11" db="EMBL/GenBank/DDBJ databases">
        <title>Escherichia alba sp. nov. isolated from the gut of plastic-eating superworms Zophobas atratus.</title>
        <authorList>
            <person name="Yang Y."/>
        </authorList>
    </citation>
    <scope>NUCLEOTIDE SEQUENCE [LARGE SCALE GENOMIC DNA]</scope>
    <source>
        <strain evidence="2">BIT-B35</strain>
    </source>
</reference>
<dbReference type="Pfam" id="PF10832">
    <property type="entry name" value="YhfG"/>
    <property type="match status" value="1"/>
</dbReference>